<feature type="transmembrane region" description="Helical" evidence="1">
    <location>
        <begin position="100"/>
        <end position="122"/>
    </location>
</feature>
<feature type="transmembrane region" description="Helical" evidence="1">
    <location>
        <begin position="170"/>
        <end position="191"/>
    </location>
</feature>
<protein>
    <submittedName>
        <fullName evidence="2">DUF2157 domain-containing protein</fullName>
    </submittedName>
</protein>
<reference evidence="2 3" key="1">
    <citation type="submission" date="2023-07" db="EMBL/GenBank/DDBJ databases">
        <title>The novel representative of Negativicutes class, Anaeroselena agilis gen. nov. sp. nov.</title>
        <authorList>
            <person name="Prokofeva M.I."/>
            <person name="Elcheninov A.G."/>
            <person name="Klyukina A."/>
            <person name="Kublanov I.V."/>
            <person name="Frolov E.N."/>
            <person name="Podosokorskaya O.A."/>
        </authorList>
    </citation>
    <scope>NUCLEOTIDE SEQUENCE [LARGE SCALE GENOMIC DNA]</scope>
    <source>
        <strain evidence="2 3">4137-cl</strain>
    </source>
</reference>
<keyword evidence="1" id="KW-0812">Transmembrane</keyword>
<evidence type="ECO:0000313" key="3">
    <source>
        <dbReference type="Proteomes" id="UP001254848"/>
    </source>
</evidence>
<keyword evidence="1" id="KW-0472">Membrane</keyword>
<organism evidence="2 3">
    <name type="scientific">Anaeroselena agilis</name>
    <dbReference type="NCBI Taxonomy" id="3063788"/>
    <lineage>
        <taxon>Bacteria</taxon>
        <taxon>Bacillati</taxon>
        <taxon>Bacillota</taxon>
        <taxon>Negativicutes</taxon>
        <taxon>Acetonemataceae</taxon>
        <taxon>Anaeroselena</taxon>
    </lineage>
</organism>
<gene>
    <name evidence="2" type="ORF">Q4T40_16020</name>
</gene>
<feature type="transmembrane region" description="Helical" evidence="1">
    <location>
        <begin position="229"/>
        <end position="247"/>
    </location>
</feature>
<comment type="caution">
    <text evidence="2">The sequence shown here is derived from an EMBL/GenBank/DDBJ whole genome shotgun (WGS) entry which is preliminary data.</text>
</comment>
<dbReference type="Proteomes" id="UP001254848">
    <property type="component" value="Unassembled WGS sequence"/>
</dbReference>
<feature type="transmembrane region" description="Helical" evidence="1">
    <location>
        <begin position="142"/>
        <end position="163"/>
    </location>
</feature>
<feature type="transmembrane region" description="Helical" evidence="1">
    <location>
        <begin position="275"/>
        <end position="294"/>
    </location>
</feature>
<accession>A0ABU3P139</accession>
<keyword evidence="3" id="KW-1185">Reference proteome</keyword>
<dbReference type="EMBL" id="JAUOZS010000001">
    <property type="protein sequence ID" value="MDT8902752.1"/>
    <property type="molecule type" value="Genomic_DNA"/>
</dbReference>
<evidence type="ECO:0000313" key="2">
    <source>
        <dbReference type="EMBL" id="MDT8902752.1"/>
    </source>
</evidence>
<keyword evidence="1" id="KW-1133">Transmembrane helix</keyword>
<feature type="transmembrane region" description="Helical" evidence="1">
    <location>
        <begin position="197"/>
        <end position="217"/>
    </location>
</feature>
<feature type="transmembrane region" description="Helical" evidence="1">
    <location>
        <begin position="49"/>
        <end position="66"/>
    </location>
</feature>
<feature type="transmembrane region" description="Helical" evidence="1">
    <location>
        <begin position="253"/>
        <end position="270"/>
    </location>
</feature>
<proteinExistence type="predicted"/>
<name>A0ABU3P139_9FIRM</name>
<dbReference type="RefSeq" id="WP_413781225.1">
    <property type="nucleotide sequence ID" value="NZ_JAUOZS010000001.1"/>
</dbReference>
<sequence length="347" mass="38903">MKVTIGREDLAEAVDRGIITGEQADALWRALDKGERPDGPDASSTLSQFLYYLGALIVIGAMGWFMNSAWEVFGGAGLFSIAAAYALAFIAAARHFRDKSVVLSGLLIVMAVCMTPLGAYGLQKWLGLWPKGYPGVYRDFHVWVKSGWFTMEVATLAAGLIGMRFARIPFAMAPVAFTLWYMSMDVTPILFGPDRYWLYHKYVSIGFGVAMIAAAFVIDRRRKVDYAKWLYIFGALAFWGGLSMLQSKSELNRAIYCAINVVMMFCGVLLERKVFLVLGGIGMFGYIGHLAWTVFRDSLFFPFALTLVGLVVVYAGWFYHRRQAELDRLVRVVTPGWIIRLLPQNRK</sequence>
<feature type="transmembrane region" description="Helical" evidence="1">
    <location>
        <begin position="300"/>
        <end position="319"/>
    </location>
</feature>
<evidence type="ECO:0000256" key="1">
    <source>
        <dbReference type="SAM" id="Phobius"/>
    </source>
</evidence>
<feature type="transmembrane region" description="Helical" evidence="1">
    <location>
        <begin position="72"/>
        <end position="93"/>
    </location>
</feature>